<dbReference type="SMART" id="SM00849">
    <property type="entry name" value="Lactamase_B"/>
    <property type="match status" value="1"/>
</dbReference>
<dbReference type="InterPro" id="IPR045761">
    <property type="entry name" value="ODP_dom"/>
</dbReference>
<dbReference type="AlphaFoldDB" id="A0A3B1C1W2"/>
<dbReference type="Pfam" id="PF19583">
    <property type="entry name" value="ODP"/>
    <property type="match status" value="1"/>
</dbReference>
<proteinExistence type="predicted"/>
<name>A0A3B1C1W2_9ZZZZ</name>
<organism evidence="2">
    <name type="scientific">hydrothermal vent metagenome</name>
    <dbReference type="NCBI Taxonomy" id="652676"/>
    <lineage>
        <taxon>unclassified sequences</taxon>
        <taxon>metagenomes</taxon>
        <taxon>ecological metagenomes</taxon>
    </lineage>
</organism>
<protein>
    <recommendedName>
        <fullName evidence="1">Metallo-beta-lactamase domain-containing protein</fullName>
    </recommendedName>
</protein>
<dbReference type="InterPro" id="IPR001279">
    <property type="entry name" value="Metallo-B-lactamas"/>
</dbReference>
<dbReference type="EMBL" id="UOGB01000091">
    <property type="protein sequence ID" value="VAX17788.1"/>
    <property type="molecule type" value="Genomic_DNA"/>
</dbReference>
<reference evidence="2" key="1">
    <citation type="submission" date="2018-06" db="EMBL/GenBank/DDBJ databases">
        <authorList>
            <person name="Zhirakovskaya E."/>
        </authorList>
    </citation>
    <scope>NUCLEOTIDE SEQUENCE</scope>
</reference>
<evidence type="ECO:0000259" key="1">
    <source>
        <dbReference type="SMART" id="SM00849"/>
    </source>
</evidence>
<dbReference type="CDD" id="cd07709">
    <property type="entry name" value="flavodiiron_proteins_MBL-fold"/>
    <property type="match status" value="1"/>
</dbReference>
<dbReference type="PANTHER" id="PTHR43041:SF1">
    <property type="entry name" value="METALLO-BETA-LACTAMASE DOMAIN-CONTAINING PROTEIN"/>
    <property type="match status" value="1"/>
</dbReference>
<gene>
    <name evidence="2" type="ORF">MNBD_NITROSPINAE03-252</name>
</gene>
<dbReference type="PANTHER" id="PTHR43041">
    <property type="entry name" value="HYDROLASE, METALLO-BETA-LACTAMASE SUPERFAMILY"/>
    <property type="match status" value="1"/>
</dbReference>
<sequence length="250" mass="28186">MTDEISMTEPVEIAEGVNWIGFEDKSAGFRCNPYLLVDDGEAILFDPGSVQHFPIVLSKLAKLISFDQISHIIVTHQDPDLCGAIPKFEELIYGVGGSAKIATHTRASVLVSYYDVRSEFYCVDQEGWKLTMRSGRELKFVFTPYMHFPGSFMTFDTKTGILFSGDVFGALSFDWSLYANEYYMEAMKAFHENYMPSGEIVNFAMDKLERLDIKMIAPQHGSVINKNVAGYINTLKNLECGEFLDKDGEK</sequence>
<dbReference type="SUPFAM" id="SSF56281">
    <property type="entry name" value="Metallo-hydrolase/oxidoreductase"/>
    <property type="match status" value="1"/>
</dbReference>
<accession>A0A3B1C1W2</accession>
<dbReference type="InterPro" id="IPR036866">
    <property type="entry name" value="RibonucZ/Hydroxyglut_hydro"/>
</dbReference>
<evidence type="ECO:0000313" key="2">
    <source>
        <dbReference type="EMBL" id="VAX17788.1"/>
    </source>
</evidence>
<feature type="domain" description="Metallo-beta-lactamase" evidence="1">
    <location>
        <begin position="30"/>
        <end position="220"/>
    </location>
</feature>
<dbReference type="Gene3D" id="3.60.15.10">
    <property type="entry name" value="Ribonuclease Z/Hydroxyacylglutathione hydrolase-like"/>
    <property type="match status" value="1"/>
</dbReference>